<dbReference type="SUPFAM" id="SSF56059">
    <property type="entry name" value="Glutathione synthetase ATP-binding domain-like"/>
    <property type="match status" value="1"/>
</dbReference>
<gene>
    <name evidence="3" type="ORF">F7D25_12775</name>
</gene>
<name>A0A6G1VRS0_9BACT</name>
<dbReference type="RefSeq" id="WP_153090849.1">
    <property type="nucleotide sequence ID" value="NZ_VZAH01000120.1"/>
</dbReference>
<dbReference type="GO" id="GO:0046872">
    <property type="term" value="F:metal ion binding"/>
    <property type="evidence" value="ECO:0007669"/>
    <property type="project" value="InterPro"/>
</dbReference>
<dbReference type="EMBL" id="VZAH01000120">
    <property type="protein sequence ID" value="MQP15264.1"/>
    <property type="molecule type" value="Genomic_DNA"/>
</dbReference>
<organism evidence="3 4">
    <name type="scientific">Segatella copri</name>
    <dbReference type="NCBI Taxonomy" id="165179"/>
    <lineage>
        <taxon>Bacteria</taxon>
        <taxon>Pseudomonadati</taxon>
        <taxon>Bacteroidota</taxon>
        <taxon>Bacteroidia</taxon>
        <taxon>Bacteroidales</taxon>
        <taxon>Prevotellaceae</taxon>
        <taxon>Segatella</taxon>
    </lineage>
</organism>
<keyword evidence="1" id="KW-0547">Nucleotide-binding</keyword>
<comment type="caution">
    <text evidence="3">The sequence shown here is derived from an EMBL/GenBank/DDBJ whole genome shotgun (WGS) entry which is preliminary data.</text>
</comment>
<keyword evidence="1" id="KW-0067">ATP-binding</keyword>
<dbReference type="Proteomes" id="UP000477980">
    <property type="component" value="Unassembled WGS sequence"/>
</dbReference>
<dbReference type="PROSITE" id="PS50975">
    <property type="entry name" value="ATP_GRASP"/>
    <property type="match status" value="1"/>
</dbReference>
<evidence type="ECO:0000259" key="2">
    <source>
        <dbReference type="PROSITE" id="PS50975"/>
    </source>
</evidence>
<evidence type="ECO:0000313" key="3">
    <source>
        <dbReference type="EMBL" id="MQP15264.1"/>
    </source>
</evidence>
<dbReference type="AlphaFoldDB" id="A0A6G1VRS0"/>
<proteinExistence type="predicted"/>
<evidence type="ECO:0000313" key="4">
    <source>
        <dbReference type="Proteomes" id="UP000477980"/>
    </source>
</evidence>
<dbReference type="InterPro" id="IPR011761">
    <property type="entry name" value="ATP-grasp"/>
</dbReference>
<accession>A0A6G1VRS0</accession>
<feature type="domain" description="ATP-grasp" evidence="2">
    <location>
        <begin position="118"/>
        <end position="303"/>
    </location>
</feature>
<sequence>MRRIVLFCSDVYTSLGVIRAIGESGHKVEVFCFGNDCEYLLASKYVSYGKSFAKMEEAIDFLITEYPSFETKPILFTIPDPPAYLVDLHKDILEKKFIVMSAGKAGDIIKWMSKVTIGKLAEKHGLTIPWSLVLNKQNPIPDDLDYPVFTKSIKTIDGGKVDEGICKNKAELEAKIKTIIGDQFLVMKYVEKAKEINYFGLALDGHVYIDYHDERTRFQSGSYGHYNKFYKCNAPGRTGGWKLLNHIVSMIKETRYNGLFDVEFIQDKDGINYFLEVNFRVDGSIYKLTPGINLPLEWVKLVELKENHQPLPVVLKLGKNNFTGMSECHDFRENVLTGKLNPLVWIVQFFKADKHMLISLKDPMPLFIKCYCRIKQKFN</sequence>
<dbReference type="Gene3D" id="3.30.470.20">
    <property type="entry name" value="ATP-grasp fold, B domain"/>
    <property type="match status" value="1"/>
</dbReference>
<reference evidence="3 4" key="1">
    <citation type="submission" date="2019-09" db="EMBL/GenBank/DDBJ databases">
        <title>Distinct polysaccharide growth profiles of human intestinal Prevotella copri isolates.</title>
        <authorList>
            <person name="Fehlner-Peach H."/>
            <person name="Magnabosco C."/>
            <person name="Raghavan V."/>
            <person name="Scher J.U."/>
            <person name="Tett A."/>
            <person name="Cox L.M."/>
            <person name="Gottsegen C."/>
            <person name="Watters A."/>
            <person name="Wiltshire- Gordon J.D."/>
            <person name="Segata N."/>
            <person name="Bonneau R."/>
            <person name="Littman D.R."/>
        </authorList>
    </citation>
    <scope>NUCLEOTIDE SEQUENCE [LARGE SCALE GENOMIC DNA]</scope>
    <source>
        <strain evidence="4">iAA917</strain>
    </source>
</reference>
<dbReference type="GO" id="GO:0005524">
    <property type="term" value="F:ATP binding"/>
    <property type="evidence" value="ECO:0007669"/>
    <property type="project" value="UniProtKB-UniRule"/>
</dbReference>
<dbReference type="OrthoDB" id="783569at2"/>
<evidence type="ECO:0000256" key="1">
    <source>
        <dbReference type="PROSITE-ProRule" id="PRU00409"/>
    </source>
</evidence>
<protein>
    <recommendedName>
        <fullName evidence="2">ATP-grasp domain-containing protein</fullName>
    </recommendedName>
</protein>